<reference evidence="2" key="2">
    <citation type="submission" date="2025-08" db="UniProtKB">
        <authorList>
            <consortium name="RefSeq"/>
        </authorList>
    </citation>
    <scope>IDENTIFICATION</scope>
    <source>
        <tissue evidence="2">Seedling</tissue>
    </source>
</reference>
<dbReference type="GeneID" id="132803066"/>
<evidence type="ECO:0000313" key="1">
    <source>
        <dbReference type="Proteomes" id="UP001652623"/>
    </source>
</evidence>
<evidence type="ECO:0000313" key="2">
    <source>
        <dbReference type="RefSeq" id="XP_060671253.1"/>
    </source>
</evidence>
<keyword evidence="1" id="KW-1185">Reference proteome</keyword>
<accession>A0ABM4A3E5</accession>
<dbReference type="Proteomes" id="UP001652623">
    <property type="component" value="Chromosome 1"/>
</dbReference>
<proteinExistence type="predicted"/>
<protein>
    <submittedName>
        <fullName evidence="2">Uncharacterized protein LOC132803066</fullName>
    </submittedName>
</protein>
<name>A0ABM4A3E5_ZIZJJ</name>
<dbReference type="PANTHER" id="PTHR33785">
    <property type="entry name" value="OS06G0550800 PROTEIN"/>
    <property type="match status" value="1"/>
</dbReference>
<reference evidence="1" key="1">
    <citation type="submission" date="2025-05" db="UniProtKB">
        <authorList>
            <consortium name="RefSeq"/>
        </authorList>
    </citation>
    <scope>NUCLEOTIDE SEQUENCE [LARGE SCALE GENOMIC DNA]</scope>
</reference>
<gene>
    <name evidence="2" type="primary">LOC132803066</name>
</gene>
<dbReference type="RefSeq" id="XP_060671253.1">
    <property type="nucleotide sequence ID" value="XM_060815270.1"/>
</dbReference>
<sequence>MDDDGSWVIESLDSLWFFSNVLSSSSSPTAATQFLSFPANETPPTEPIKEAVLQEPSKPISQMLLQIQDNHTHHESPRCSKCGDLAAAAAAEIELEMWNPIINMEEDMVVESSKYWKWTAAPKEETRKKRRKRCKKTMKQRRKILGELDLCSDGKQVWMLDGNCGGGYCNGSFGSAEFCKYNYKMPPFHDNMAMKEHLKYWAYAVACTVR</sequence>
<organism evidence="1 2">
    <name type="scientific">Ziziphus jujuba</name>
    <name type="common">Chinese jujube</name>
    <name type="synonym">Ziziphus sativa</name>
    <dbReference type="NCBI Taxonomy" id="326968"/>
    <lineage>
        <taxon>Eukaryota</taxon>
        <taxon>Viridiplantae</taxon>
        <taxon>Streptophyta</taxon>
        <taxon>Embryophyta</taxon>
        <taxon>Tracheophyta</taxon>
        <taxon>Spermatophyta</taxon>
        <taxon>Magnoliopsida</taxon>
        <taxon>eudicotyledons</taxon>
        <taxon>Gunneridae</taxon>
        <taxon>Pentapetalae</taxon>
        <taxon>rosids</taxon>
        <taxon>fabids</taxon>
        <taxon>Rosales</taxon>
        <taxon>Rhamnaceae</taxon>
        <taxon>Paliureae</taxon>
        <taxon>Ziziphus</taxon>
    </lineage>
</organism>
<dbReference type="PANTHER" id="PTHR33785:SF8">
    <property type="entry name" value="BZIP DOMAIN-CONTAINING PROTEIN"/>
    <property type="match status" value="1"/>
</dbReference>